<dbReference type="InterPro" id="IPR036179">
    <property type="entry name" value="Ig-like_dom_sf"/>
</dbReference>
<keyword evidence="5" id="KW-0393">Immunoglobulin domain</keyword>
<evidence type="ECO:0000256" key="6">
    <source>
        <dbReference type="SAM" id="Phobius"/>
    </source>
</evidence>
<keyword evidence="2 6" id="KW-0472">Membrane</keyword>
<keyword evidence="6" id="KW-1133">Transmembrane helix</keyword>
<dbReference type="InterPro" id="IPR051275">
    <property type="entry name" value="Cell_adhesion_signaling"/>
</dbReference>
<evidence type="ECO:0000256" key="5">
    <source>
        <dbReference type="ARBA" id="ARBA00023319"/>
    </source>
</evidence>
<evidence type="ECO:0000256" key="1">
    <source>
        <dbReference type="ARBA" id="ARBA00004479"/>
    </source>
</evidence>
<evidence type="ECO:0000256" key="4">
    <source>
        <dbReference type="ARBA" id="ARBA00023180"/>
    </source>
</evidence>
<dbReference type="PANTHER" id="PTHR11640">
    <property type="entry name" value="NEPHRIN"/>
    <property type="match status" value="1"/>
</dbReference>
<organism evidence="8 9">
    <name type="scientific">Phrynosoma platyrhinos</name>
    <name type="common">Desert horned lizard</name>
    <dbReference type="NCBI Taxonomy" id="52577"/>
    <lineage>
        <taxon>Eukaryota</taxon>
        <taxon>Metazoa</taxon>
        <taxon>Chordata</taxon>
        <taxon>Craniata</taxon>
        <taxon>Vertebrata</taxon>
        <taxon>Euteleostomi</taxon>
        <taxon>Lepidosauria</taxon>
        <taxon>Squamata</taxon>
        <taxon>Bifurcata</taxon>
        <taxon>Unidentata</taxon>
        <taxon>Episquamata</taxon>
        <taxon>Toxicofera</taxon>
        <taxon>Iguania</taxon>
        <taxon>Phrynosomatidae</taxon>
        <taxon>Phrynosomatinae</taxon>
        <taxon>Phrynosoma</taxon>
    </lineage>
</organism>
<sequence>MEPDNITIHEGETALLKCEVDNPSGIVQWVKDGLLLGPDQNIPRFPRYSMVGDPNKVNIPHCAFFSIAVPPKRLLIMEYEANSIVTWVAGMEYTVHCQVNNARPPAEIAFSMGDKDLTDVTSDVQPGSSDKLFSTEATLRWKDSEFFPKTHSQFSFRITPRSSDNRQRLTCRASNAVALIPVIVGFTMNILYYVLNSEL</sequence>
<keyword evidence="6" id="KW-0812">Transmembrane</keyword>
<comment type="caution">
    <text evidence="8">The sequence shown here is derived from an EMBL/GenBank/DDBJ whole genome shotgun (WGS) entry which is preliminary data.</text>
</comment>
<dbReference type="Pfam" id="PF08205">
    <property type="entry name" value="C2-set_2"/>
    <property type="match status" value="1"/>
</dbReference>
<dbReference type="EMBL" id="JAIPUX010000035">
    <property type="protein sequence ID" value="KAH0631324.1"/>
    <property type="molecule type" value="Genomic_DNA"/>
</dbReference>
<protein>
    <recommendedName>
        <fullName evidence="7">Ig-like domain-containing protein</fullName>
    </recommendedName>
</protein>
<keyword evidence="3" id="KW-1015">Disulfide bond</keyword>
<evidence type="ECO:0000256" key="2">
    <source>
        <dbReference type="ARBA" id="ARBA00023136"/>
    </source>
</evidence>
<comment type="subcellular location">
    <subcellularLocation>
        <location evidence="1">Membrane</location>
        <topology evidence="1">Single-pass type I membrane protein</topology>
    </subcellularLocation>
</comment>
<feature type="transmembrane region" description="Helical" evidence="6">
    <location>
        <begin position="176"/>
        <end position="195"/>
    </location>
</feature>
<keyword evidence="9" id="KW-1185">Reference proteome</keyword>
<dbReference type="InterPro" id="IPR013783">
    <property type="entry name" value="Ig-like_fold"/>
</dbReference>
<keyword evidence="4" id="KW-0325">Glycoprotein</keyword>
<evidence type="ECO:0000259" key="7">
    <source>
        <dbReference type="PROSITE" id="PS50835"/>
    </source>
</evidence>
<dbReference type="InterPro" id="IPR013162">
    <property type="entry name" value="CD80_C2-set"/>
</dbReference>
<evidence type="ECO:0000313" key="8">
    <source>
        <dbReference type="EMBL" id="KAH0631324.1"/>
    </source>
</evidence>
<dbReference type="SUPFAM" id="SSF48726">
    <property type="entry name" value="Immunoglobulin"/>
    <property type="match status" value="2"/>
</dbReference>
<dbReference type="InterPro" id="IPR007110">
    <property type="entry name" value="Ig-like_dom"/>
</dbReference>
<evidence type="ECO:0000256" key="3">
    <source>
        <dbReference type="ARBA" id="ARBA00023157"/>
    </source>
</evidence>
<proteinExistence type="predicted"/>
<feature type="domain" description="Ig-like" evidence="7">
    <location>
        <begin position="1"/>
        <end position="33"/>
    </location>
</feature>
<dbReference type="PROSITE" id="PS50835">
    <property type="entry name" value="IG_LIKE"/>
    <property type="match status" value="1"/>
</dbReference>
<dbReference type="Proteomes" id="UP000826234">
    <property type="component" value="Unassembled WGS sequence"/>
</dbReference>
<dbReference type="PANTHER" id="PTHR11640:SF136">
    <property type="entry name" value="NEPHRIN"/>
    <property type="match status" value="1"/>
</dbReference>
<accession>A0ABQ7TPA7</accession>
<gene>
    <name evidence="8" type="ORF">JD844_005612</name>
</gene>
<dbReference type="Gene3D" id="2.60.40.10">
    <property type="entry name" value="Immunoglobulins"/>
    <property type="match status" value="2"/>
</dbReference>
<name>A0ABQ7TPA7_PHRPL</name>
<evidence type="ECO:0000313" key="9">
    <source>
        <dbReference type="Proteomes" id="UP000826234"/>
    </source>
</evidence>
<reference evidence="8 9" key="1">
    <citation type="journal article" date="2022" name="Gigascience">
        <title>A chromosome-level genome assembly and annotation of the desert horned lizard, Phrynosoma platyrhinos, provides insight into chromosomal rearrangements among reptiles.</title>
        <authorList>
            <person name="Koochekian N."/>
            <person name="Ascanio A."/>
            <person name="Farleigh K."/>
            <person name="Card D.C."/>
            <person name="Schield D.R."/>
            <person name="Castoe T.A."/>
            <person name="Jezkova T."/>
        </authorList>
    </citation>
    <scope>NUCLEOTIDE SEQUENCE [LARGE SCALE GENOMIC DNA]</scope>
    <source>
        <strain evidence="8">NK-2021</strain>
    </source>
</reference>